<evidence type="ECO:0000256" key="1">
    <source>
        <dbReference type="ARBA" id="ARBA00023002"/>
    </source>
</evidence>
<protein>
    <submittedName>
        <fullName evidence="3">SDR family NAD(P)-dependent oxidoreductase</fullName>
    </submittedName>
</protein>
<organism evidence="3 4">
    <name type="scientific">Paenibacillus lautus</name>
    <name type="common">Bacillus lautus</name>
    <dbReference type="NCBI Taxonomy" id="1401"/>
    <lineage>
        <taxon>Bacteria</taxon>
        <taxon>Bacillati</taxon>
        <taxon>Bacillota</taxon>
        <taxon>Bacilli</taxon>
        <taxon>Bacillales</taxon>
        <taxon>Paenibacillaceae</taxon>
        <taxon>Paenibacillus</taxon>
    </lineage>
</organism>
<dbReference type="CDD" id="cd05327">
    <property type="entry name" value="retinol-DH_like_SDR_c_like"/>
    <property type="match status" value="1"/>
</dbReference>
<dbReference type="RefSeq" id="WP_119848327.1">
    <property type="nucleotide sequence ID" value="NZ_CP032412.1"/>
</dbReference>
<reference evidence="3 4" key="1">
    <citation type="submission" date="2018-09" db="EMBL/GenBank/DDBJ databases">
        <title>Genome Sequence of Paenibacillus lautus Strain E7593-69, Azo Dye-Degrading Bacteria, Isolated from Commercial Tattoo Inks.</title>
        <authorList>
            <person name="Nho S.W."/>
            <person name="Kim S.-J."/>
            <person name="Kweon O."/>
            <person name="Cerniglia C.E."/>
        </authorList>
    </citation>
    <scope>NUCLEOTIDE SEQUENCE [LARGE SCALE GENOMIC DNA]</scope>
    <source>
        <strain evidence="3 4">E7593-69</strain>
    </source>
</reference>
<dbReference type="GO" id="GO:0016491">
    <property type="term" value="F:oxidoreductase activity"/>
    <property type="evidence" value="ECO:0007669"/>
    <property type="project" value="UniProtKB-KW"/>
</dbReference>
<sequence>MRPNWTPDDLPNLRGKTAIVTGGNSGVGYYTALELAKHGAKVIIGSRDPKRGEESIIKMKQTAPNIDITVEPLNLADLKSVRSFADTIHGKVKGIDVLINNAGVMAVPTRELTADGFEMHFGTNHLGHFALTGLLLPLIEKNHGRIVTVSAQSAQMGDLDFSDLKMDRKYRPMAGYNRSKLSNILFARELNRRAKKKGITSIAVHPGTSPTGIGRNAPKGTKAFGLLLMKIFGTPPDQSSWPSLIAATDSTITGDIYLGLGMNPLKAKKPKYVDFPKKALDVQLAEKLWLLSEKLTGVHYDLKKHFFAYRPVKMNRITYARSLRKRRKDSSIKKKVAYLATFLFYRYKFLS</sequence>
<evidence type="ECO:0000313" key="3">
    <source>
        <dbReference type="EMBL" id="AYB44428.1"/>
    </source>
</evidence>
<dbReference type="SUPFAM" id="SSF51735">
    <property type="entry name" value="NAD(P)-binding Rossmann-fold domains"/>
    <property type="match status" value="1"/>
</dbReference>
<evidence type="ECO:0000313" key="4">
    <source>
        <dbReference type="Proteomes" id="UP000266552"/>
    </source>
</evidence>
<comment type="similarity">
    <text evidence="2">Belongs to the short-chain dehydrogenases/reductases (SDR) family.</text>
</comment>
<dbReference type="PRINTS" id="PR00080">
    <property type="entry name" value="SDRFAMILY"/>
</dbReference>
<dbReference type="EMBL" id="CP032412">
    <property type="protein sequence ID" value="AYB44428.1"/>
    <property type="molecule type" value="Genomic_DNA"/>
</dbReference>
<gene>
    <name evidence="3" type="ORF">D5F53_14570</name>
</gene>
<dbReference type="NCBIfam" id="NF004846">
    <property type="entry name" value="PRK06197.1"/>
    <property type="match status" value="1"/>
</dbReference>
<keyword evidence="4" id="KW-1185">Reference proteome</keyword>
<dbReference type="InterPro" id="IPR002347">
    <property type="entry name" value="SDR_fam"/>
</dbReference>
<dbReference type="PANTHER" id="PTHR43157">
    <property type="entry name" value="PHOSPHATIDYLINOSITOL-GLYCAN BIOSYNTHESIS CLASS F PROTEIN-RELATED"/>
    <property type="match status" value="1"/>
</dbReference>
<dbReference type="PRINTS" id="PR00081">
    <property type="entry name" value="GDHRDH"/>
</dbReference>
<proteinExistence type="inferred from homology"/>
<dbReference type="KEGG" id="plw:D5F53_14570"/>
<dbReference type="InterPro" id="IPR036291">
    <property type="entry name" value="NAD(P)-bd_dom_sf"/>
</dbReference>
<dbReference type="Proteomes" id="UP000266552">
    <property type="component" value="Chromosome"/>
</dbReference>
<keyword evidence="1" id="KW-0560">Oxidoreductase</keyword>
<name>A0A385TN03_PAELA</name>
<evidence type="ECO:0000256" key="2">
    <source>
        <dbReference type="RuleBase" id="RU000363"/>
    </source>
</evidence>
<accession>A0A385TN03</accession>
<dbReference type="PANTHER" id="PTHR43157:SF31">
    <property type="entry name" value="PHOSPHATIDYLINOSITOL-GLYCAN BIOSYNTHESIS CLASS F PROTEIN"/>
    <property type="match status" value="1"/>
</dbReference>
<dbReference type="Pfam" id="PF00106">
    <property type="entry name" value="adh_short"/>
    <property type="match status" value="1"/>
</dbReference>
<dbReference type="AlphaFoldDB" id="A0A385TN03"/>
<dbReference type="Gene3D" id="3.40.50.720">
    <property type="entry name" value="NAD(P)-binding Rossmann-like Domain"/>
    <property type="match status" value="1"/>
</dbReference>